<dbReference type="Proteomes" id="UP001295794">
    <property type="component" value="Unassembled WGS sequence"/>
</dbReference>
<name>A0AAD2JYC0_9AGAR</name>
<protein>
    <submittedName>
        <fullName evidence="1">Uncharacterized protein</fullName>
    </submittedName>
</protein>
<organism evidence="1 2">
    <name type="scientific">Mycena citricolor</name>
    <dbReference type="NCBI Taxonomy" id="2018698"/>
    <lineage>
        <taxon>Eukaryota</taxon>
        <taxon>Fungi</taxon>
        <taxon>Dikarya</taxon>
        <taxon>Basidiomycota</taxon>
        <taxon>Agaricomycotina</taxon>
        <taxon>Agaricomycetes</taxon>
        <taxon>Agaricomycetidae</taxon>
        <taxon>Agaricales</taxon>
        <taxon>Marasmiineae</taxon>
        <taxon>Mycenaceae</taxon>
        <taxon>Mycena</taxon>
    </lineage>
</organism>
<evidence type="ECO:0000313" key="2">
    <source>
        <dbReference type="Proteomes" id="UP001295794"/>
    </source>
</evidence>
<proteinExistence type="predicted"/>
<gene>
    <name evidence="1" type="ORF">MYCIT1_LOCUS11948</name>
</gene>
<comment type="caution">
    <text evidence="1">The sequence shown here is derived from an EMBL/GenBank/DDBJ whole genome shotgun (WGS) entry which is preliminary data.</text>
</comment>
<evidence type="ECO:0000313" key="1">
    <source>
        <dbReference type="EMBL" id="CAK5268661.1"/>
    </source>
</evidence>
<feature type="non-terminal residue" evidence="1">
    <location>
        <position position="1"/>
    </location>
</feature>
<accession>A0AAD2JYC0</accession>
<keyword evidence="2" id="KW-1185">Reference proteome</keyword>
<sequence length="86" mass="9436">AHPAFIDAEAGPSTTRWRTGLCKTRGSRQGFGRSSIVFGLYNRRDRSRLKCHSSHGPLGVYPSCALCQNAAWLNECMIGCVENLPP</sequence>
<feature type="non-terminal residue" evidence="1">
    <location>
        <position position="86"/>
    </location>
</feature>
<reference evidence="1" key="1">
    <citation type="submission" date="2023-11" db="EMBL/GenBank/DDBJ databases">
        <authorList>
            <person name="De Vega J J."/>
            <person name="De Vega J J."/>
        </authorList>
    </citation>
    <scope>NUCLEOTIDE SEQUENCE</scope>
</reference>
<dbReference type="EMBL" id="CAVNYO010000138">
    <property type="protein sequence ID" value="CAK5268661.1"/>
    <property type="molecule type" value="Genomic_DNA"/>
</dbReference>
<dbReference type="AlphaFoldDB" id="A0AAD2JYC0"/>